<sequence length="66" mass="7899">MYNIYIMVYLSTRTMVKKDKNIKMSREDHVKMRKSAGFKYKFYGAKEPKKFLKTLSKLKKGGEKKK</sequence>
<protein>
    <submittedName>
        <fullName evidence="1">Uncharacterized protein</fullName>
    </submittedName>
</protein>
<comment type="caution">
    <text evidence="1">The sequence shown here is derived from an EMBL/GenBank/DDBJ whole genome shotgun (WGS) entry which is preliminary data.</text>
</comment>
<name>A0A0F9G250_9ZZZZ</name>
<reference evidence="1" key="1">
    <citation type="journal article" date="2015" name="Nature">
        <title>Complex archaea that bridge the gap between prokaryotes and eukaryotes.</title>
        <authorList>
            <person name="Spang A."/>
            <person name="Saw J.H."/>
            <person name="Jorgensen S.L."/>
            <person name="Zaremba-Niedzwiedzka K."/>
            <person name="Martijn J."/>
            <person name="Lind A.E."/>
            <person name="van Eijk R."/>
            <person name="Schleper C."/>
            <person name="Guy L."/>
            <person name="Ettema T.J."/>
        </authorList>
    </citation>
    <scope>NUCLEOTIDE SEQUENCE</scope>
</reference>
<accession>A0A0F9G250</accession>
<dbReference type="AlphaFoldDB" id="A0A0F9G250"/>
<dbReference type="EMBL" id="LAZR01021676">
    <property type="protein sequence ID" value="KKL84516.1"/>
    <property type="molecule type" value="Genomic_DNA"/>
</dbReference>
<organism evidence="1">
    <name type="scientific">marine sediment metagenome</name>
    <dbReference type="NCBI Taxonomy" id="412755"/>
    <lineage>
        <taxon>unclassified sequences</taxon>
        <taxon>metagenomes</taxon>
        <taxon>ecological metagenomes</taxon>
    </lineage>
</organism>
<evidence type="ECO:0000313" key="1">
    <source>
        <dbReference type="EMBL" id="KKL84516.1"/>
    </source>
</evidence>
<gene>
    <name evidence="1" type="ORF">LCGC14_1963980</name>
</gene>
<proteinExistence type="predicted"/>